<dbReference type="InterPro" id="IPR044643">
    <property type="entry name" value="TrpF_fam"/>
</dbReference>
<comment type="pathway">
    <text evidence="1">Amino-acid biosynthesis; L-tryptophan biosynthesis; L-tryptophan from chorismate: step 3/5.</text>
</comment>
<organism evidence="8">
    <name type="scientific">marine sediment metagenome</name>
    <dbReference type="NCBI Taxonomy" id="412755"/>
    <lineage>
        <taxon>unclassified sequences</taxon>
        <taxon>metagenomes</taxon>
        <taxon>ecological metagenomes</taxon>
    </lineage>
</organism>
<evidence type="ECO:0000313" key="8">
    <source>
        <dbReference type="EMBL" id="GAG09024.1"/>
    </source>
</evidence>
<dbReference type="Pfam" id="PF00697">
    <property type="entry name" value="PRAI"/>
    <property type="match status" value="1"/>
</dbReference>
<evidence type="ECO:0000259" key="7">
    <source>
        <dbReference type="Pfam" id="PF00697"/>
    </source>
</evidence>
<evidence type="ECO:0000256" key="2">
    <source>
        <dbReference type="ARBA" id="ARBA00012572"/>
    </source>
</evidence>
<accession>X0UT61</accession>
<proteinExistence type="predicted"/>
<dbReference type="InterPro" id="IPR013785">
    <property type="entry name" value="Aldolase_TIM"/>
</dbReference>
<dbReference type="PANTHER" id="PTHR42894:SF1">
    <property type="entry name" value="N-(5'-PHOSPHORIBOSYL)ANTHRANILATE ISOMERASE"/>
    <property type="match status" value="1"/>
</dbReference>
<dbReference type="Gene3D" id="3.20.20.70">
    <property type="entry name" value="Aldolase class I"/>
    <property type="match status" value="1"/>
</dbReference>
<dbReference type="EC" id="5.3.1.24" evidence="2"/>
<protein>
    <recommendedName>
        <fullName evidence="2">phosphoribosylanthranilate isomerase</fullName>
        <ecNumber evidence="2">5.3.1.24</ecNumber>
    </recommendedName>
</protein>
<dbReference type="InterPro" id="IPR011060">
    <property type="entry name" value="RibuloseP-bd_barrel"/>
</dbReference>
<name>X0UT61_9ZZZZ</name>
<evidence type="ECO:0000256" key="5">
    <source>
        <dbReference type="ARBA" id="ARBA00023141"/>
    </source>
</evidence>
<feature type="domain" description="N-(5'phosphoribosyl) anthranilate isomerase (PRAI)" evidence="7">
    <location>
        <begin position="8"/>
        <end position="57"/>
    </location>
</feature>
<evidence type="ECO:0000256" key="4">
    <source>
        <dbReference type="ARBA" id="ARBA00022822"/>
    </source>
</evidence>
<dbReference type="AlphaFoldDB" id="X0UT61"/>
<gene>
    <name evidence="8" type="ORF">S01H1_46573</name>
</gene>
<evidence type="ECO:0000256" key="3">
    <source>
        <dbReference type="ARBA" id="ARBA00022605"/>
    </source>
</evidence>
<dbReference type="GO" id="GO:0000162">
    <property type="term" value="P:L-tryptophan biosynthetic process"/>
    <property type="evidence" value="ECO:0007669"/>
    <property type="project" value="UniProtKB-UniPathway"/>
</dbReference>
<evidence type="ECO:0000256" key="6">
    <source>
        <dbReference type="ARBA" id="ARBA00023235"/>
    </source>
</evidence>
<sequence>RVARGVAAKRPIILAGGLTPENVGEAVRLVKPWAVDVSSGVETEGVKDAAKIRAFVAAATGGGSP</sequence>
<dbReference type="SUPFAM" id="SSF51366">
    <property type="entry name" value="Ribulose-phoshate binding barrel"/>
    <property type="match status" value="1"/>
</dbReference>
<comment type="caution">
    <text evidence="8">The sequence shown here is derived from an EMBL/GenBank/DDBJ whole genome shotgun (WGS) entry which is preliminary data.</text>
</comment>
<keyword evidence="6" id="KW-0413">Isomerase</keyword>
<dbReference type="EMBL" id="BARS01029828">
    <property type="protein sequence ID" value="GAG09024.1"/>
    <property type="molecule type" value="Genomic_DNA"/>
</dbReference>
<dbReference type="InterPro" id="IPR001240">
    <property type="entry name" value="PRAI_dom"/>
</dbReference>
<feature type="non-terminal residue" evidence="8">
    <location>
        <position position="1"/>
    </location>
</feature>
<dbReference type="UniPathway" id="UPA00035">
    <property type="reaction ID" value="UER00042"/>
</dbReference>
<keyword evidence="4" id="KW-0822">Tryptophan biosynthesis</keyword>
<keyword evidence="3" id="KW-0028">Amino-acid biosynthesis</keyword>
<reference evidence="8" key="1">
    <citation type="journal article" date="2014" name="Front. Microbiol.">
        <title>High frequency of phylogenetically diverse reductive dehalogenase-homologous genes in deep subseafloor sedimentary metagenomes.</title>
        <authorList>
            <person name="Kawai M."/>
            <person name="Futagami T."/>
            <person name="Toyoda A."/>
            <person name="Takaki Y."/>
            <person name="Nishi S."/>
            <person name="Hori S."/>
            <person name="Arai W."/>
            <person name="Tsubouchi T."/>
            <person name="Morono Y."/>
            <person name="Uchiyama I."/>
            <person name="Ito T."/>
            <person name="Fujiyama A."/>
            <person name="Inagaki F."/>
            <person name="Takami H."/>
        </authorList>
    </citation>
    <scope>NUCLEOTIDE SEQUENCE</scope>
    <source>
        <strain evidence="8">Expedition CK06-06</strain>
    </source>
</reference>
<keyword evidence="5" id="KW-0057">Aromatic amino acid biosynthesis</keyword>
<dbReference type="GO" id="GO:0004640">
    <property type="term" value="F:phosphoribosylanthranilate isomerase activity"/>
    <property type="evidence" value="ECO:0007669"/>
    <property type="project" value="UniProtKB-EC"/>
</dbReference>
<evidence type="ECO:0000256" key="1">
    <source>
        <dbReference type="ARBA" id="ARBA00004664"/>
    </source>
</evidence>
<dbReference type="PANTHER" id="PTHR42894">
    <property type="entry name" value="N-(5'-PHOSPHORIBOSYL)ANTHRANILATE ISOMERASE"/>
    <property type="match status" value="1"/>
</dbReference>